<dbReference type="AlphaFoldDB" id="A0AAV3WTU0"/>
<dbReference type="RefSeq" id="WP_091762132.1">
    <property type="nucleotide sequence ID" value="NZ_BJVX01000009.1"/>
</dbReference>
<dbReference type="Proteomes" id="UP000887127">
    <property type="component" value="Unassembled WGS sequence"/>
</dbReference>
<comment type="caution">
    <text evidence="1">The sequence shown here is derived from an EMBL/GenBank/DDBJ whole genome shotgun (WGS) entry which is preliminary data.</text>
</comment>
<proteinExistence type="predicted"/>
<evidence type="ECO:0000313" key="1">
    <source>
        <dbReference type="EMBL" id="GEQ35417.1"/>
    </source>
</evidence>
<evidence type="ECO:0000313" key="2">
    <source>
        <dbReference type="Proteomes" id="UP000887127"/>
    </source>
</evidence>
<sequence length="189" mass="21834">MHFKKQYFILGVLVFVLLYLLDPISLVETKEVKLNAYIANSSLTSNESKAIMEQFKGEYNYVSNEKEEYSLVTDLFLSVSDPNPAELMDAGRLTAQIAGKELDILISNKEVIEHYYKLEGFENLNELIGEKALFADEQLLNDQNHTYAVQLKTFSNQYHLTTDTWIAIPRTSERKETAVQFIEYLLKEF</sequence>
<name>A0AAV3WTU0_9LACT</name>
<dbReference type="GeneID" id="96911493"/>
<gene>
    <name evidence="1" type="ORF">M132T_09250</name>
</gene>
<organism evidence="1 2">
    <name type="scientific">Marinilactibacillus psychrotolerans</name>
    <dbReference type="NCBI Taxonomy" id="191770"/>
    <lineage>
        <taxon>Bacteria</taxon>
        <taxon>Bacillati</taxon>
        <taxon>Bacillota</taxon>
        <taxon>Bacilli</taxon>
        <taxon>Lactobacillales</taxon>
        <taxon>Carnobacteriaceae</taxon>
        <taxon>Marinilactibacillus</taxon>
    </lineage>
</organism>
<evidence type="ECO:0008006" key="3">
    <source>
        <dbReference type="Google" id="ProtNLM"/>
    </source>
</evidence>
<dbReference type="Gene3D" id="3.40.190.10">
    <property type="entry name" value="Periplasmic binding protein-like II"/>
    <property type="match status" value="1"/>
</dbReference>
<reference evidence="1" key="1">
    <citation type="submission" date="2019-08" db="EMBL/GenBank/DDBJ databases">
        <title>Marinilactibacillus psychrotolerans M13-2T whole genome sequencing project.</title>
        <authorList>
            <person name="Ishikawa M."/>
            <person name="Suzuki T."/>
            <person name="Matsutani M."/>
        </authorList>
    </citation>
    <scope>NUCLEOTIDE SEQUENCE</scope>
    <source>
        <strain evidence="1">M13-2T</strain>
    </source>
</reference>
<protein>
    <recommendedName>
        <fullName evidence="3">Extracellular solute-binding protein</fullName>
    </recommendedName>
</protein>
<accession>A0AAV3WTU0</accession>
<dbReference type="EMBL" id="BKBI01000006">
    <property type="protein sequence ID" value="GEQ35417.1"/>
    <property type="molecule type" value="Genomic_DNA"/>
</dbReference>